<name>F4WB44_ACREC</name>
<dbReference type="OrthoDB" id="240216at2759"/>
<sequence length="225" mass="24328">MRCRRVPCSRWWRVWGLTHGLTTANPWILAVAAAPCRAFRGETATVATATAAVVTTVREGAAAIRWRGGLRGQTFQSHPDGETRRDAPAIGSPSVLYANFKRLENVVAVADSVVNSIEKVEGPGTRGVKESVNDSKDEDGSDVASTLSGLLAGLPTLAGPQRLANSLKQKFASNSGRLVAVVEPVDRSRCAINENHRQQRRLTGAISQTREESNYCVVPDDHPRF</sequence>
<feature type="region of interest" description="Disordered" evidence="1">
    <location>
        <begin position="121"/>
        <end position="144"/>
    </location>
</feature>
<dbReference type="Proteomes" id="UP000007755">
    <property type="component" value="Unassembled WGS sequence"/>
</dbReference>
<dbReference type="AlphaFoldDB" id="F4WB44"/>
<accession>F4WB44</accession>
<dbReference type="InParanoid" id="F4WB44"/>
<evidence type="ECO:0000313" key="3">
    <source>
        <dbReference type="Proteomes" id="UP000007755"/>
    </source>
</evidence>
<evidence type="ECO:0000313" key="2">
    <source>
        <dbReference type="EMBL" id="EGI68599.1"/>
    </source>
</evidence>
<gene>
    <name evidence="2" type="ORF">G5I_02699</name>
</gene>
<organism evidence="3">
    <name type="scientific">Acromyrmex echinatior</name>
    <name type="common">Panamanian leafcutter ant</name>
    <name type="synonym">Acromyrmex octospinosus echinatior</name>
    <dbReference type="NCBI Taxonomy" id="103372"/>
    <lineage>
        <taxon>Eukaryota</taxon>
        <taxon>Metazoa</taxon>
        <taxon>Ecdysozoa</taxon>
        <taxon>Arthropoda</taxon>
        <taxon>Hexapoda</taxon>
        <taxon>Insecta</taxon>
        <taxon>Pterygota</taxon>
        <taxon>Neoptera</taxon>
        <taxon>Endopterygota</taxon>
        <taxon>Hymenoptera</taxon>
        <taxon>Apocrita</taxon>
        <taxon>Aculeata</taxon>
        <taxon>Formicoidea</taxon>
        <taxon>Formicidae</taxon>
        <taxon>Myrmicinae</taxon>
        <taxon>Acromyrmex</taxon>
    </lineage>
</organism>
<reference evidence="2" key="1">
    <citation type="submission" date="2011-02" db="EMBL/GenBank/DDBJ databases">
        <title>The genome of the leaf-cutting ant Acromyrmex echinatior suggests key adaptations to social evolution and fungus farming.</title>
        <authorList>
            <person name="Nygaard S."/>
            <person name="Zhang G."/>
        </authorList>
    </citation>
    <scope>NUCLEOTIDE SEQUENCE</scope>
</reference>
<keyword evidence="3" id="KW-1185">Reference proteome</keyword>
<evidence type="ECO:0000256" key="1">
    <source>
        <dbReference type="SAM" id="MobiDB-lite"/>
    </source>
</evidence>
<dbReference type="EMBL" id="GL888056">
    <property type="protein sequence ID" value="EGI68599.1"/>
    <property type="molecule type" value="Genomic_DNA"/>
</dbReference>
<protein>
    <submittedName>
        <fullName evidence="2">Uncharacterized protein</fullName>
    </submittedName>
</protein>
<proteinExistence type="predicted"/>
<dbReference type="eggNOG" id="ENOG502T9E4">
    <property type="taxonomic scope" value="Eukaryota"/>
</dbReference>